<dbReference type="EMBL" id="SJPM01000006">
    <property type="protein sequence ID" value="TWT95694.1"/>
    <property type="molecule type" value="Genomic_DNA"/>
</dbReference>
<name>A0A5C6A717_9BACT</name>
<dbReference type="Proteomes" id="UP000316213">
    <property type="component" value="Unassembled WGS sequence"/>
</dbReference>
<proteinExistence type="predicted"/>
<accession>A0A5C6A717</accession>
<reference evidence="1 2" key="1">
    <citation type="submission" date="2019-02" db="EMBL/GenBank/DDBJ databases">
        <title>Deep-cultivation of Planctomycetes and their phenomic and genomic characterization uncovers novel biology.</title>
        <authorList>
            <person name="Wiegand S."/>
            <person name="Jogler M."/>
            <person name="Boedeker C."/>
            <person name="Pinto D."/>
            <person name="Vollmers J."/>
            <person name="Rivas-Marin E."/>
            <person name="Kohn T."/>
            <person name="Peeters S.H."/>
            <person name="Heuer A."/>
            <person name="Rast P."/>
            <person name="Oberbeckmann S."/>
            <person name="Bunk B."/>
            <person name="Jeske O."/>
            <person name="Meyerdierks A."/>
            <person name="Storesund J.E."/>
            <person name="Kallscheuer N."/>
            <person name="Luecker S."/>
            <person name="Lage O.M."/>
            <person name="Pohl T."/>
            <person name="Merkel B.J."/>
            <person name="Hornburger P."/>
            <person name="Mueller R.-W."/>
            <person name="Bruemmer F."/>
            <person name="Labrenz M."/>
            <person name="Spormann A.M."/>
            <person name="Op Den Camp H."/>
            <person name="Overmann J."/>
            <person name="Amann R."/>
            <person name="Jetten M.S.M."/>
            <person name="Mascher T."/>
            <person name="Medema M.H."/>
            <person name="Devos D.P."/>
            <person name="Kaster A.-K."/>
            <person name="Ovreas L."/>
            <person name="Rohde M."/>
            <person name="Galperin M.Y."/>
            <person name="Jogler C."/>
        </authorList>
    </citation>
    <scope>NUCLEOTIDE SEQUENCE [LARGE SCALE GENOMIC DNA]</scope>
    <source>
        <strain evidence="1 2">Pla100</strain>
    </source>
</reference>
<evidence type="ECO:0000313" key="2">
    <source>
        <dbReference type="Proteomes" id="UP000316213"/>
    </source>
</evidence>
<dbReference type="AlphaFoldDB" id="A0A5C6A717"/>
<organism evidence="1 2">
    <name type="scientific">Neorhodopirellula pilleata</name>
    <dbReference type="NCBI Taxonomy" id="2714738"/>
    <lineage>
        <taxon>Bacteria</taxon>
        <taxon>Pseudomonadati</taxon>
        <taxon>Planctomycetota</taxon>
        <taxon>Planctomycetia</taxon>
        <taxon>Pirellulales</taxon>
        <taxon>Pirellulaceae</taxon>
        <taxon>Neorhodopirellula</taxon>
    </lineage>
</organism>
<sequence length="47" mass="5338">MLGGLTDTNGGLRSYCNKTNVRFVFAARFMNVYPVSVKLAIQWQVDR</sequence>
<comment type="caution">
    <text evidence="1">The sequence shown here is derived from an EMBL/GenBank/DDBJ whole genome shotgun (WGS) entry which is preliminary data.</text>
</comment>
<gene>
    <name evidence="1" type="ORF">Pla100_33360</name>
</gene>
<keyword evidence="2" id="KW-1185">Reference proteome</keyword>
<protein>
    <submittedName>
        <fullName evidence="1">Uncharacterized protein</fullName>
    </submittedName>
</protein>
<evidence type="ECO:0000313" key="1">
    <source>
        <dbReference type="EMBL" id="TWT95694.1"/>
    </source>
</evidence>